<feature type="compositionally biased region" description="Basic and acidic residues" evidence="1">
    <location>
        <begin position="197"/>
        <end position="206"/>
    </location>
</feature>
<organism evidence="2 3">
    <name type="scientific">Diversispora eburnea</name>
    <dbReference type="NCBI Taxonomy" id="1213867"/>
    <lineage>
        <taxon>Eukaryota</taxon>
        <taxon>Fungi</taxon>
        <taxon>Fungi incertae sedis</taxon>
        <taxon>Mucoromycota</taxon>
        <taxon>Glomeromycotina</taxon>
        <taxon>Glomeromycetes</taxon>
        <taxon>Diversisporales</taxon>
        <taxon>Diversisporaceae</taxon>
        <taxon>Diversispora</taxon>
    </lineage>
</organism>
<gene>
    <name evidence="2" type="ORF">DEBURN_LOCUS412</name>
</gene>
<protein>
    <submittedName>
        <fullName evidence="2">4162_t:CDS:1</fullName>
    </submittedName>
</protein>
<dbReference type="OrthoDB" id="5390672at2759"/>
<reference evidence="2" key="1">
    <citation type="submission" date="2021-06" db="EMBL/GenBank/DDBJ databases">
        <authorList>
            <person name="Kallberg Y."/>
            <person name="Tangrot J."/>
            <person name="Rosling A."/>
        </authorList>
    </citation>
    <scope>NUCLEOTIDE SEQUENCE</scope>
    <source>
        <strain evidence="2">AZ414A</strain>
    </source>
</reference>
<evidence type="ECO:0000313" key="2">
    <source>
        <dbReference type="EMBL" id="CAG8433281.1"/>
    </source>
</evidence>
<dbReference type="AlphaFoldDB" id="A0A9N8UW87"/>
<comment type="caution">
    <text evidence="2">The sequence shown here is derived from an EMBL/GenBank/DDBJ whole genome shotgun (WGS) entry which is preliminary data.</text>
</comment>
<proteinExistence type="predicted"/>
<feature type="region of interest" description="Disordered" evidence="1">
    <location>
        <begin position="133"/>
        <end position="206"/>
    </location>
</feature>
<dbReference type="Proteomes" id="UP000789706">
    <property type="component" value="Unassembled WGS sequence"/>
</dbReference>
<name>A0A9N8UW87_9GLOM</name>
<keyword evidence="3" id="KW-1185">Reference proteome</keyword>
<evidence type="ECO:0000313" key="3">
    <source>
        <dbReference type="Proteomes" id="UP000789706"/>
    </source>
</evidence>
<feature type="compositionally biased region" description="Basic residues" evidence="1">
    <location>
        <begin position="158"/>
        <end position="173"/>
    </location>
</feature>
<accession>A0A9N8UW87</accession>
<evidence type="ECO:0000256" key="1">
    <source>
        <dbReference type="SAM" id="MobiDB-lite"/>
    </source>
</evidence>
<sequence length="206" mass="23819">MYHPPRGGVRGGRTSIEKIILAIQFLHQWEGKDLNWYSKEGEQTQAQKDELRAIKEAEADKVATGNVTQQELSNVLKREQDDDEEDNENIKEATMDAAKGLGFKSSGRILINEMIPGESEAIVEEFLIKKDDSRQHTNEHNSVIMSENLSEDHSNNKDKHRKHKEHKEYKKNKVSQQEVELSDLSNRDHKRHSSRHHFSDKDIKNV</sequence>
<dbReference type="EMBL" id="CAJVPK010000013">
    <property type="protein sequence ID" value="CAG8433281.1"/>
    <property type="molecule type" value="Genomic_DNA"/>
</dbReference>